<sequence length="83" mass="9405">MNNIEIYLELSEIIKEVIIISRDSNGLTTPIFSRDKTAALIVSDSGFFFLNLKTKQGKIIGTTRAEAIQRLKDMDKIDDFPEL</sequence>
<reference evidence="2" key="2">
    <citation type="submission" date="2015-02" db="EMBL/GenBank/DDBJ databases">
        <title>Complete Genome Sequence of Pelosinus fermentans JBW45.</title>
        <authorList>
            <person name="De Leon K.B."/>
            <person name="Utturkar S.M."/>
            <person name="Camilleri L.B."/>
            <person name="Arkin A.P."/>
            <person name="Fields M.W."/>
            <person name="Brown S.D."/>
            <person name="Wall J.D."/>
        </authorList>
    </citation>
    <scope>NUCLEOTIDE SEQUENCE [LARGE SCALE GENOMIC DNA]</scope>
    <source>
        <strain evidence="2">JBW45</strain>
    </source>
</reference>
<evidence type="ECO:0000313" key="2">
    <source>
        <dbReference type="Proteomes" id="UP000005361"/>
    </source>
</evidence>
<evidence type="ECO:0000313" key="1">
    <source>
        <dbReference type="EMBL" id="AJQ29180.1"/>
    </source>
</evidence>
<dbReference type="EMBL" id="CP010978">
    <property type="protein sequence ID" value="AJQ29180.1"/>
    <property type="molecule type" value="Genomic_DNA"/>
</dbReference>
<gene>
    <name evidence="1" type="ORF">JBW_03843</name>
</gene>
<organism evidence="1 2">
    <name type="scientific">Pelosinus fermentans JBW45</name>
    <dbReference type="NCBI Taxonomy" id="1192197"/>
    <lineage>
        <taxon>Bacteria</taxon>
        <taxon>Bacillati</taxon>
        <taxon>Bacillota</taxon>
        <taxon>Negativicutes</taxon>
        <taxon>Selenomonadales</taxon>
        <taxon>Sporomusaceae</taxon>
        <taxon>Pelosinus</taxon>
    </lineage>
</organism>
<accession>I8TR88</accession>
<dbReference type="HOGENOM" id="CLU_2618882_0_0_9"/>
<name>I8TR88_9FIRM</name>
<dbReference type="Proteomes" id="UP000005361">
    <property type="component" value="Chromosome"/>
</dbReference>
<dbReference type="AlphaFoldDB" id="I8TR88"/>
<protein>
    <submittedName>
        <fullName evidence="1">Uncharacterized protein</fullName>
    </submittedName>
</protein>
<reference evidence="1 2" key="1">
    <citation type="journal article" date="2015" name="Genome Announc.">
        <title>Complete Genome Sequence of Pelosinus fermentans JBW45, a Member of a Remarkably Competitive Group of Negativicutes in the Firmicutes Phylum.</title>
        <authorList>
            <person name="De Leon K.B."/>
            <person name="Utturkar S.M."/>
            <person name="Camilleri L.B."/>
            <person name="Elias D.A."/>
            <person name="Arkin A.P."/>
            <person name="Fields M.W."/>
            <person name="Brown S.D."/>
            <person name="Wall J.D."/>
        </authorList>
    </citation>
    <scope>NUCLEOTIDE SEQUENCE [LARGE SCALE GENOMIC DNA]</scope>
    <source>
        <strain evidence="1 2">JBW45</strain>
    </source>
</reference>
<proteinExistence type="predicted"/>
<dbReference type="KEGG" id="pft:JBW_03843"/>